<accession>A0A914WNY6</accession>
<reference evidence="3" key="1">
    <citation type="submission" date="2022-11" db="UniProtKB">
        <authorList>
            <consortium name="WormBaseParasite"/>
        </authorList>
    </citation>
    <scope>IDENTIFICATION</scope>
</reference>
<dbReference type="AlphaFoldDB" id="A0A914WNY6"/>
<evidence type="ECO:0000313" key="2">
    <source>
        <dbReference type="Proteomes" id="UP000887566"/>
    </source>
</evidence>
<feature type="region of interest" description="Disordered" evidence="1">
    <location>
        <begin position="63"/>
        <end position="90"/>
    </location>
</feature>
<name>A0A914WNY6_9BILA</name>
<keyword evidence="2" id="KW-1185">Reference proteome</keyword>
<protein>
    <submittedName>
        <fullName evidence="3">Uncharacterized protein</fullName>
    </submittedName>
</protein>
<feature type="region of interest" description="Disordered" evidence="1">
    <location>
        <begin position="113"/>
        <end position="138"/>
    </location>
</feature>
<proteinExistence type="predicted"/>
<organism evidence="2 3">
    <name type="scientific">Plectus sambesii</name>
    <dbReference type="NCBI Taxonomy" id="2011161"/>
    <lineage>
        <taxon>Eukaryota</taxon>
        <taxon>Metazoa</taxon>
        <taxon>Ecdysozoa</taxon>
        <taxon>Nematoda</taxon>
        <taxon>Chromadorea</taxon>
        <taxon>Plectida</taxon>
        <taxon>Plectina</taxon>
        <taxon>Plectoidea</taxon>
        <taxon>Plectidae</taxon>
        <taxon>Plectus</taxon>
    </lineage>
</organism>
<feature type="compositionally biased region" description="Basic and acidic residues" evidence="1">
    <location>
        <begin position="69"/>
        <end position="90"/>
    </location>
</feature>
<evidence type="ECO:0000313" key="3">
    <source>
        <dbReference type="WBParaSite" id="PSAMB.scaffold487size49574.g6228.t1"/>
    </source>
</evidence>
<evidence type="ECO:0000256" key="1">
    <source>
        <dbReference type="SAM" id="MobiDB-lite"/>
    </source>
</evidence>
<dbReference type="Proteomes" id="UP000887566">
    <property type="component" value="Unplaced"/>
</dbReference>
<dbReference type="WBParaSite" id="PSAMB.scaffold487size49574.g6228.t1">
    <property type="protein sequence ID" value="PSAMB.scaffold487size49574.g6228.t1"/>
    <property type="gene ID" value="PSAMB.scaffold487size49574.g6228"/>
</dbReference>
<sequence length="182" mass="21185">MNIKQGADEISMPMPKRDPLLYFERSRLRKTINPDIRLCEVNREVKFTHLQIIQLVPIAPLSRESTMSHQEDEKKSGSEENDSSKDLGHFERQAEVRFHPTPADKAGGIHVAAEKAREAQEKYEEQLHGGDHKHEEKSYMDKIEDELYDQGEIERNARQKVKDDAHKYNQMVDQQIDENCSE</sequence>